<dbReference type="GO" id="GO:0005929">
    <property type="term" value="C:cilium"/>
    <property type="evidence" value="ECO:0007669"/>
    <property type="project" value="UniProtKB-SubCell"/>
</dbReference>
<dbReference type="Pfam" id="PF13868">
    <property type="entry name" value="TPH"/>
    <property type="match status" value="1"/>
</dbReference>
<evidence type="ECO:0000256" key="5">
    <source>
        <dbReference type="ARBA" id="ARBA00033747"/>
    </source>
</evidence>
<sequence length="390" mass="47563">MIQRAKELKSRRERDRRDLAEQKRLQQYRYSIRFGLHRESSDDLRGRDSRKLQDLTLNERSQQLLERERIIAEEQKYEEEMAQLWERDRLMKEERERADHENAAKANEEVRNVLDLQVDLVKKRRDEEKKLKDLEDSSLLKEWEEQKRAHDELEHANRAREFQRAVEVERFNVERAENAQRATENERQYDMRLLELALAKEAEARRYEQDTQEKYKRDQLSYQRMLKKQMELEAEDVSEADKLRTELEDHVWKQQDAHHMAEEAARQELLQEVLNTRQKQIASKHLQKQQAKEADTKHMEQLKLEGEEALQKELREQEEKRRELKKTQMDVLCQQKEKKLDEQCKKQNEYLQLTRMQHAEKRHKETVAKLAEQAPRTNFKRKTSQWYFDS</sequence>
<reference evidence="10" key="2">
    <citation type="submission" date="2011-02" db="EMBL/GenBank/DDBJ databases">
        <authorList>
            <person name="MacLean D."/>
        </authorList>
    </citation>
    <scope>NUCLEOTIDE SEQUENCE</scope>
</reference>
<feature type="coiled-coil region" evidence="7">
    <location>
        <begin position="90"/>
        <end position="137"/>
    </location>
</feature>
<evidence type="ECO:0000259" key="9">
    <source>
        <dbReference type="Pfam" id="PF13868"/>
    </source>
</evidence>
<keyword evidence="4" id="KW-0966">Cell projection</keyword>
<organism evidence="10">
    <name type="scientific">Albugo laibachii Nc14</name>
    <dbReference type="NCBI Taxonomy" id="890382"/>
    <lineage>
        <taxon>Eukaryota</taxon>
        <taxon>Sar</taxon>
        <taxon>Stramenopiles</taxon>
        <taxon>Oomycota</taxon>
        <taxon>Peronosporomycetes</taxon>
        <taxon>Albuginales</taxon>
        <taxon>Albuginaceae</taxon>
        <taxon>Albugo</taxon>
    </lineage>
</organism>
<feature type="region of interest" description="Disordered" evidence="8">
    <location>
        <begin position="362"/>
        <end position="390"/>
    </location>
</feature>
<feature type="region of interest" description="Disordered" evidence="8">
    <location>
        <begin position="305"/>
        <end position="327"/>
    </location>
</feature>
<feature type="region of interest" description="Disordered" evidence="8">
    <location>
        <begin position="281"/>
        <end position="300"/>
    </location>
</feature>
<evidence type="ECO:0000256" key="4">
    <source>
        <dbReference type="ARBA" id="ARBA00023273"/>
    </source>
</evidence>
<dbReference type="PANTHER" id="PTHR31183:SF1">
    <property type="entry name" value="CILIA- AND FLAGELLA-ASSOCIATED PROTEIN 53"/>
    <property type="match status" value="1"/>
</dbReference>
<dbReference type="HOGENOM" id="CLU_052921_0_0_1"/>
<reference evidence="10" key="1">
    <citation type="journal article" date="2011" name="PLoS Biol.">
        <title>Gene gain and loss during evolution of obligate parasitism in the white rust pathogen of Arabidopsis thaliana.</title>
        <authorList>
            <person name="Kemen E."/>
            <person name="Gardiner A."/>
            <person name="Schultz-Larsen T."/>
            <person name="Kemen A.C."/>
            <person name="Balmuth A.L."/>
            <person name="Robert-Seilaniantz A."/>
            <person name="Bailey K."/>
            <person name="Holub E."/>
            <person name="Studholme D.J."/>
            <person name="Maclean D."/>
            <person name="Jones J.D."/>
        </authorList>
    </citation>
    <scope>NUCLEOTIDE SEQUENCE</scope>
</reference>
<dbReference type="InterPro" id="IPR043597">
    <property type="entry name" value="TPH_dom"/>
</dbReference>
<feature type="compositionally biased region" description="Basic and acidic residues" evidence="8">
    <location>
        <begin position="290"/>
        <end position="300"/>
    </location>
</feature>
<accession>F0WWG0</accession>
<evidence type="ECO:0000313" key="10">
    <source>
        <dbReference type="EMBL" id="CCA25783.1"/>
    </source>
</evidence>
<dbReference type="EMBL" id="FR824366">
    <property type="protein sequence ID" value="CCA25783.1"/>
    <property type="molecule type" value="Genomic_DNA"/>
</dbReference>
<dbReference type="AlphaFoldDB" id="F0WWG0"/>
<evidence type="ECO:0000256" key="6">
    <source>
        <dbReference type="ARBA" id="ARBA00033773"/>
    </source>
</evidence>
<keyword evidence="2 7" id="KW-0175">Coiled coil</keyword>
<evidence type="ECO:0000256" key="2">
    <source>
        <dbReference type="ARBA" id="ARBA00023054"/>
    </source>
</evidence>
<comment type="subcellular location">
    <subcellularLocation>
        <location evidence="1">Cell projection</location>
        <location evidence="1">Cilium</location>
    </subcellularLocation>
</comment>
<protein>
    <recommendedName>
        <fullName evidence="6">Cilia- and flagella-associated protein 53</fullName>
    </recommendedName>
</protein>
<dbReference type="PANTHER" id="PTHR31183">
    <property type="entry name" value="TRICHOPLEIN KERATIN FILAMENT-BINDING PROTEIN FAMILY MEMBER"/>
    <property type="match status" value="1"/>
</dbReference>
<proteinExistence type="inferred from homology"/>
<feature type="domain" description="Trichohyalin-plectin-homology" evidence="9">
    <location>
        <begin position="38"/>
        <end position="372"/>
    </location>
</feature>
<name>F0WWG0_9STRA</name>
<keyword evidence="3" id="KW-0969">Cilium</keyword>
<evidence type="ECO:0000256" key="1">
    <source>
        <dbReference type="ARBA" id="ARBA00004138"/>
    </source>
</evidence>
<evidence type="ECO:0000256" key="8">
    <source>
        <dbReference type="SAM" id="MobiDB-lite"/>
    </source>
</evidence>
<comment type="similarity">
    <text evidence="5">Belongs to the CFAP53 family.</text>
</comment>
<dbReference type="InterPro" id="IPR043596">
    <property type="entry name" value="CFAP53/TCHP"/>
</dbReference>
<evidence type="ECO:0000256" key="3">
    <source>
        <dbReference type="ARBA" id="ARBA00023069"/>
    </source>
</evidence>
<evidence type="ECO:0000256" key="7">
    <source>
        <dbReference type="SAM" id="Coils"/>
    </source>
</evidence>
<gene>
    <name evidence="10" type="primary">AlNc14C321G10593</name>
    <name evidence="10" type="ORF">ALNC14_119270</name>
</gene>